<proteinExistence type="predicted"/>
<evidence type="ECO:0000256" key="1">
    <source>
        <dbReference type="ARBA" id="ARBA00022603"/>
    </source>
</evidence>
<dbReference type="PANTHER" id="PTHR43397:SF1">
    <property type="entry name" value="ERGOTHIONEINE BIOSYNTHESIS PROTEIN 1"/>
    <property type="match status" value="1"/>
</dbReference>
<reference evidence="4" key="1">
    <citation type="submission" date="2020-10" db="EMBL/GenBank/DDBJ databases">
        <authorList>
            <person name="Castelo-Branco R."/>
            <person name="Eusebio N."/>
            <person name="Adriana R."/>
            <person name="Vieira A."/>
            <person name="Brugerolle De Fraissinette N."/>
            <person name="Rezende De Castro R."/>
            <person name="Schneider M.P."/>
            <person name="Vasconcelos V."/>
            <person name="Leao P.N."/>
        </authorList>
    </citation>
    <scope>NUCLEOTIDE SEQUENCE</scope>
    <source>
        <strain evidence="4">LEGE 07157</strain>
    </source>
</reference>
<dbReference type="InterPro" id="IPR017804">
    <property type="entry name" value="MeTrfase_EgtD-like"/>
</dbReference>
<keyword evidence="1 4" id="KW-0489">Methyltransferase</keyword>
<dbReference type="GO" id="GO:0052706">
    <property type="term" value="F:L-histidine N(alpha)-methyltransferase activity"/>
    <property type="evidence" value="ECO:0007669"/>
    <property type="project" value="UniProtKB-EC"/>
</dbReference>
<dbReference type="RefSeq" id="WP_194029804.1">
    <property type="nucleotide sequence ID" value="NZ_JADEWZ010000016.1"/>
</dbReference>
<protein>
    <submittedName>
        <fullName evidence="4">L-histidine N(Alpha)-methyltransferase</fullName>
        <ecNumber evidence="4">2.1.1.44</ecNumber>
    </submittedName>
</protein>
<dbReference type="PIRSF" id="PIRSF018005">
    <property type="entry name" value="UCP018005"/>
    <property type="match status" value="1"/>
</dbReference>
<evidence type="ECO:0000256" key="2">
    <source>
        <dbReference type="ARBA" id="ARBA00022679"/>
    </source>
</evidence>
<dbReference type="GO" id="GO:0032259">
    <property type="term" value="P:methylation"/>
    <property type="evidence" value="ECO:0007669"/>
    <property type="project" value="UniProtKB-KW"/>
</dbReference>
<keyword evidence="5" id="KW-1185">Reference proteome</keyword>
<organism evidence="4 5">
    <name type="scientific">Lusitaniella coriacea LEGE 07157</name>
    <dbReference type="NCBI Taxonomy" id="945747"/>
    <lineage>
        <taxon>Bacteria</taxon>
        <taxon>Bacillati</taxon>
        <taxon>Cyanobacteriota</taxon>
        <taxon>Cyanophyceae</taxon>
        <taxon>Spirulinales</taxon>
        <taxon>Lusitaniellaceae</taxon>
        <taxon>Lusitaniella</taxon>
    </lineage>
</organism>
<dbReference type="InterPro" id="IPR029063">
    <property type="entry name" value="SAM-dependent_MTases_sf"/>
</dbReference>
<dbReference type="Pfam" id="PF10017">
    <property type="entry name" value="Methyltransf_33"/>
    <property type="match status" value="1"/>
</dbReference>
<feature type="domain" description="Histidine-specific methyltransferase SAM-dependent" evidence="3">
    <location>
        <begin position="38"/>
        <end position="342"/>
    </location>
</feature>
<dbReference type="EMBL" id="JADEWZ010000016">
    <property type="protein sequence ID" value="MBE9116609.1"/>
    <property type="molecule type" value="Genomic_DNA"/>
</dbReference>
<dbReference type="NCBIfam" id="TIGR03438">
    <property type="entry name" value="egtD_ergothio"/>
    <property type="match status" value="1"/>
</dbReference>
<dbReference type="AlphaFoldDB" id="A0A8J7DXX7"/>
<accession>A0A8J7DXX7</accession>
<dbReference type="Proteomes" id="UP000654482">
    <property type="component" value="Unassembled WGS sequence"/>
</dbReference>
<evidence type="ECO:0000259" key="3">
    <source>
        <dbReference type="Pfam" id="PF10017"/>
    </source>
</evidence>
<evidence type="ECO:0000313" key="4">
    <source>
        <dbReference type="EMBL" id="MBE9116609.1"/>
    </source>
</evidence>
<dbReference type="InterPro" id="IPR019257">
    <property type="entry name" value="MeTrfase_dom"/>
</dbReference>
<dbReference type="SUPFAM" id="SSF53335">
    <property type="entry name" value="S-adenosyl-L-methionine-dependent methyltransferases"/>
    <property type="match status" value="1"/>
</dbReference>
<keyword evidence="2 4" id="KW-0808">Transferase</keyword>
<gene>
    <name evidence="4" type="primary">egtD</name>
    <name evidence="4" type="ORF">IQ249_11930</name>
</gene>
<comment type="caution">
    <text evidence="4">The sequence shown here is derived from an EMBL/GenBank/DDBJ whole genome shotgun (WGS) entry which is preliminary data.</text>
</comment>
<dbReference type="PANTHER" id="PTHR43397">
    <property type="entry name" value="ERGOTHIONEINE BIOSYNTHESIS PROTEIN 1"/>
    <property type="match status" value="1"/>
</dbReference>
<evidence type="ECO:0000313" key="5">
    <source>
        <dbReference type="Proteomes" id="UP000654482"/>
    </source>
</evidence>
<dbReference type="InterPro" id="IPR051128">
    <property type="entry name" value="EgtD_Methyltrsf_superfamily"/>
</dbReference>
<dbReference type="EC" id="2.1.1.44" evidence="4"/>
<dbReference type="InterPro" id="IPR035094">
    <property type="entry name" value="EgtD"/>
</dbReference>
<dbReference type="Gene3D" id="3.40.50.150">
    <property type="entry name" value="Vaccinia Virus protein VP39"/>
    <property type="match status" value="1"/>
</dbReference>
<sequence length="344" mass="39037">MVSTFSSTTQGHSSCSNERLHIEYVNASSHLTATNDAEAVIEGLTRSRSRKTLPPQFFYDDKGSQLFEKICTLPEYYPTRTEAWILQTYASEIVQKMGECELVELGSGSSTKTRLLLDACARQNYPLRYLPIDVSGGILQESAKQLLQDYPTLKVYGLVGTYEQALAKLPPVSLPHRAICFLGSTLGNFYPEECDRLLDRMAATLNKGDFVLLGLDLDKSPTILEPAYNDSQGVTAAFNRNMLSHLNWRFGGNFDPDLFDYEGRYNPEKSQMEMYLTARQSHQVRLEKLDLTVEFSPGEAILTEISRKFNVDRMENYLRDRGLSLIQTWHDPQKWFGLLLSQVL</sequence>
<name>A0A8J7DXX7_9CYAN</name>